<dbReference type="Pfam" id="PF05849">
    <property type="entry name" value="L-fibroin"/>
    <property type="match status" value="1"/>
</dbReference>
<dbReference type="InterPro" id="IPR008660">
    <property type="entry name" value="L-fibroin"/>
</dbReference>
<feature type="signal peptide" evidence="1">
    <location>
        <begin position="1"/>
        <end position="18"/>
    </location>
</feature>
<feature type="chain" id="PRO_5003105334" evidence="1">
    <location>
        <begin position="19"/>
        <end position="269"/>
    </location>
</feature>
<protein>
    <submittedName>
        <fullName evidence="2">Light chain fibroin LCF-1</fullName>
    </submittedName>
</protein>
<accession>D7PBV9</accession>
<name>D7PBV9_9NEOP</name>
<sequence length="269" mass="27964">MIPIIVLSVLLAAQGAYGASVNFVPIEDVPIRYEFGNTINRNVLDNAFQLVDGASVPIHALTLHQATLDLADQPDGVSQSIAAGQTLGILGELTSPVAGDTCGYSQLVDSYNNYHTTGNRADLNNAIDSYVGSLNRAVDQLVLLRTNPAALRNQAAVVHSCSGGGRSYGHDKVWDLALSNAGSAAHADLINEQQCSSRRLYGAWDRRSNSVAAAAAAAVTSPGHQVVRGALPQIASFLNTAVAGGNTAAAGQALKQALTQSSALVKSKY</sequence>
<keyword evidence="1" id="KW-0732">Signal</keyword>
<dbReference type="GO" id="GO:0005576">
    <property type="term" value="C:extracellular region"/>
    <property type="evidence" value="ECO:0007669"/>
    <property type="project" value="InterPro"/>
</dbReference>
<evidence type="ECO:0000313" key="2">
    <source>
        <dbReference type="EMBL" id="ADI52840.1"/>
    </source>
</evidence>
<evidence type="ECO:0000256" key="1">
    <source>
        <dbReference type="SAM" id="SignalP"/>
    </source>
</evidence>
<reference evidence="2" key="1">
    <citation type="journal article" date="2010" name="J. Mol. Evol.">
        <title>Molecular evolution of lepidopteran silk proteins: insights from the ghost moth, Hepialus californicus.</title>
        <authorList>
            <person name="Collin M.A."/>
            <person name="Mita K."/>
            <person name="Sehnal F."/>
            <person name="Hayashi C.Y."/>
        </authorList>
    </citation>
    <scope>NUCLEOTIDE SEQUENCE</scope>
    <source>
        <tissue evidence="2">Silk glands</tissue>
    </source>
</reference>
<organism evidence="2">
    <name type="scientific">Phymatopus californicus</name>
    <dbReference type="NCBI Taxonomy" id="1407613"/>
    <lineage>
        <taxon>Eukaryota</taxon>
        <taxon>Metazoa</taxon>
        <taxon>Ecdysozoa</taxon>
        <taxon>Arthropoda</taxon>
        <taxon>Hexapoda</taxon>
        <taxon>Insecta</taxon>
        <taxon>Pterygota</taxon>
        <taxon>Neoptera</taxon>
        <taxon>Endopterygota</taxon>
        <taxon>Lepidoptera</taxon>
        <taxon>Glossata</taxon>
        <taxon>Exoporia</taxon>
        <taxon>Hepialoidea</taxon>
        <taxon>Hepialidae</taxon>
        <taxon>Phymatopus</taxon>
    </lineage>
</organism>
<proteinExistence type="evidence at transcript level"/>
<dbReference type="AlphaFoldDB" id="D7PBV9"/>
<dbReference type="EMBL" id="GU180666">
    <property type="protein sequence ID" value="ADI52840.1"/>
    <property type="molecule type" value="mRNA"/>
</dbReference>